<proteinExistence type="predicted"/>
<dbReference type="EMBL" id="GL379868">
    <property type="protein sequence ID" value="EGT58422.1"/>
    <property type="molecule type" value="Genomic_DNA"/>
</dbReference>
<dbReference type="HOGENOM" id="CLU_1504764_0_0_1"/>
<sequence>MPPKIILKSEQLEDCIKSMTNTEKVLWYAEAVLAQRKQQWVRKLKIINNEMKFEYFQRKESISASTPPTPSRPRLIRKVIISRPDQRQRSEPYFPTPSIESLTRPYQAITPVPYSPLNSPRGEFRVVKSASSSPGVINPLRHLQMLKKISQSGDSQEENEAGKERDADITVLSRFRGLT</sequence>
<feature type="region of interest" description="Disordered" evidence="1">
    <location>
        <begin position="147"/>
        <end position="168"/>
    </location>
</feature>
<name>G0NDK5_CAEBE</name>
<evidence type="ECO:0000313" key="2">
    <source>
        <dbReference type="EMBL" id="EGT58422.1"/>
    </source>
</evidence>
<evidence type="ECO:0000256" key="1">
    <source>
        <dbReference type="SAM" id="MobiDB-lite"/>
    </source>
</evidence>
<keyword evidence="3" id="KW-1185">Reference proteome</keyword>
<accession>G0NDK5</accession>
<evidence type="ECO:0000313" key="3">
    <source>
        <dbReference type="Proteomes" id="UP000008068"/>
    </source>
</evidence>
<dbReference type="InParanoid" id="G0NDK5"/>
<reference evidence="3" key="1">
    <citation type="submission" date="2011-07" db="EMBL/GenBank/DDBJ databases">
        <authorList>
            <consortium name="Caenorhabditis brenneri Sequencing and Analysis Consortium"/>
            <person name="Wilson R.K."/>
        </authorList>
    </citation>
    <scope>NUCLEOTIDE SEQUENCE [LARGE SCALE GENOMIC DNA]</scope>
    <source>
        <strain evidence="3">PB2801</strain>
    </source>
</reference>
<protein>
    <submittedName>
        <fullName evidence="2">Uncharacterized protein</fullName>
    </submittedName>
</protein>
<dbReference type="Proteomes" id="UP000008068">
    <property type="component" value="Unassembled WGS sequence"/>
</dbReference>
<gene>
    <name evidence="2" type="ORF">CAEBREN_14925</name>
</gene>
<organism evidence="3">
    <name type="scientific">Caenorhabditis brenneri</name>
    <name type="common">Nematode worm</name>
    <dbReference type="NCBI Taxonomy" id="135651"/>
    <lineage>
        <taxon>Eukaryota</taxon>
        <taxon>Metazoa</taxon>
        <taxon>Ecdysozoa</taxon>
        <taxon>Nematoda</taxon>
        <taxon>Chromadorea</taxon>
        <taxon>Rhabditida</taxon>
        <taxon>Rhabditina</taxon>
        <taxon>Rhabditomorpha</taxon>
        <taxon>Rhabditoidea</taxon>
        <taxon>Rhabditidae</taxon>
        <taxon>Peloderinae</taxon>
        <taxon>Caenorhabditis</taxon>
    </lineage>
</organism>
<dbReference type="AlphaFoldDB" id="G0NDK5"/>